<keyword evidence="1" id="KW-0802">TPR repeat</keyword>
<evidence type="ECO:0000313" key="3">
    <source>
        <dbReference type="EMBL" id="MBD2199039.1"/>
    </source>
</evidence>
<dbReference type="PANTHER" id="PTHR10098">
    <property type="entry name" value="RAPSYN-RELATED"/>
    <property type="match status" value="1"/>
</dbReference>
<dbReference type="SUPFAM" id="SSF48452">
    <property type="entry name" value="TPR-like"/>
    <property type="match status" value="2"/>
</dbReference>
<dbReference type="PROSITE" id="PS50293">
    <property type="entry name" value="TPR_REGION"/>
    <property type="match status" value="2"/>
</dbReference>
<comment type="caution">
    <text evidence="3">The sequence shown here is derived from an EMBL/GenBank/DDBJ whole genome shotgun (WGS) entry which is preliminary data.</text>
</comment>
<feature type="repeat" description="TPR" evidence="1">
    <location>
        <begin position="435"/>
        <end position="468"/>
    </location>
</feature>
<keyword evidence="4" id="KW-1185">Reference proteome</keyword>
<dbReference type="InterPro" id="IPR011990">
    <property type="entry name" value="TPR-like_helical_dom_sf"/>
</dbReference>
<organism evidence="3 4">
    <name type="scientific">Calothrix parietina FACHB-288</name>
    <dbReference type="NCBI Taxonomy" id="2692896"/>
    <lineage>
        <taxon>Bacteria</taxon>
        <taxon>Bacillati</taxon>
        <taxon>Cyanobacteriota</taxon>
        <taxon>Cyanophyceae</taxon>
        <taxon>Nostocales</taxon>
        <taxon>Calotrichaceae</taxon>
        <taxon>Calothrix</taxon>
    </lineage>
</organism>
<name>A0ABR8AH07_9CYAN</name>
<feature type="repeat" description="TPR" evidence="1">
    <location>
        <begin position="475"/>
        <end position="508"/>
    </location>
</feature>
<dbReference type="InterPro" id="IPR019734">
    <property type="entry name" value="TPR_rpt"/>
</dbReference>
<keyword evidence="2" id="KW-0175">Coiled coil</keyword>
<accession>A0ABR8AH07</accession>
<dbReference type="PROSITE" id="PS50005">
    <property type="entry name" value="TPR"/>
    <property type="match status" value="5"/>
</dbReference>
<dbReference type="SMART" id="SM00028">
    <property type="entry name" value="TPR"/>
    <property type="match status" value="6"/>
</dbReference>
<dbReference type="Gene3D" id="1.25.40.10">
    <property type="entry name" value="Tetratricopeptide repeat domain"/>
    <property type="match status" value="2"/>
</dbReference>
<sequence length="557" mass="64263">MFTAEEEKKYRQAFSNQYQFSFTEYGFANQGLDIIDLDTWGEEKPESSLPYLEYAYSNLSSTSQKLLLCLAEFNKFIDKSDIPNYIEQLKIFEPLQDYPFDQFNAAIQQGIKSRLLAAMDDDGRFLMIHPELPDFLQSQLDRINQVIRSTLREGFKNHYQGLAISYQHLMESQDDEERELGLFFCRLEYENLYNALQICVDKQVGINIYFCLDTYLESISDRASNLKLAELVCQHLEKYPNKFIKSKLGYQVAFAIEKCGSYQLDAKQYQKARKSYEKTLKIYAALENVEDKQKQIWQAAAYHQLGRVYQELGDYPQAKRNFQQALDINIKYGVSEALPSEARYECAGTYNQLGIVAQALGEYPQARQNFQQALEIFSEFSDRYECARTHHLLGIVAQQLGEYEPARSHYQQALDIFDEIGVSEALPAEARNFSARIYHNLGSLAQKLQEYEQARQNYQQALDIKIASGDRQNCAGTYFQLGRVAEELGELEAAKTNYLQALQITTEFSDRHNLELCLRNLTRFFQVTQDESLLVAMSEILGVSVEEILNLSIVNSQ</sequence>
<proteinExistence type="predicted"/>
<protein>
    <submittedName>
        <fullName evidence="3">Tetratricopeptide repeat protein</fullName>
    </submittedName>
</protein>
<dbReference type="PANTHER" id="PTHR10098:SF108">
    <property type="entry name" value="TETRATRICOPEPTIDE REPEAT PROTEIN 28"/>
    <property type="match status" value="1"/>
</dbReference>
<evidence type="ECO:0000256" key="1">
    <source>
        <dbReference type="PROSITE-ProRule" id="PRU00339"/>
    </source>
</evidence>
<dbReference type="RefSeq" id="WP_190547903.1">
    <property type="nucleotide sequence ID" value="NZ_CAWPNO010000086.1"/>
</dbReference>
<feature type="repeat" description="TPR" evidence="1">
    <location>
        <begin position="347"/>
        <end position="380"/>
    </location>
</feature>
<gene>
    <name evidence="3" type="ORF">H6G24_26750</name>
</gene>
<feature type="coiled-coil region" evidence="2">
    <location>
        <begin position="441"/>
        <end position="468"/>
    </location>
</feature>
<dbReference type="EMBL" id="JACJQH010000051">
    <property type="protein sequence ID" value="MBD2199039.1"/>
    <property type="molecule type" value="Genomic_DNA"/>
</dbReference>
<dbReference type="Proteomes" id="UP000658514">
    <property type="component" value="Unassembled WGS sequence"/>
</dbReference>
<feature type="repeat" description="TPR" evidence="1">
    <location>
        <begin position="387"/>
        <end position="420"/>
    </location>
</feature>
<feature type="repeat" description="TPR" evidence="1">
    <location>
        <begin position="299"/>
        <end position="332"/>
    </location>
</feature>
<dbReference type="Pfam" id="PF13424">
    <property type="entry name" value="TPR_12"/>
    <property type="match status" value="3"/>
</dbReference>
<evidence type="ECO:0000313" key="4">
    <source>
        <dbReference type="Proteomes" id="UP000658514"/>
    </source>
</evidence>
<reference evidence="3 4" key="1">
    <citation type="journal article" date="2020" name="ISME J.">
        <title>Comparative genomics reveals insights into cyanobacterial evolution and habitat adaptation.</title>
        <authorList>
            <person name="Chen M.Y."/>
            <person name="Teng W.K."/>
            <person name="Zhao L."/>
            <person name="Hu C.X."/>
            <person name="Zhou Y.K."/>
            <person name="Han B.P."/>
            <person name="Song L.R."/>
            <person name="Shu W.S."/>
        </authorList>
    </citation>
    <scope>NUCLEOTIDE SEQUENCE [LARGE SCALE GENOMIC DNA]</scope>
    <source>
        <strain evidence="3 4">FACHB-288</strain>
    </source>
</reference>
<evidence type="ECO:0000256" key="2">
    <source>
        <dbReference type="SAM" id="Coils"/>
    </source>
</evidence>